<sequence length="99" mass="11289">LYRPARTGARRAGPRDHLVRRQGPDHPLRRQGRRHPLRQHGLRPLRAKGVRARLVLPFILEPHRQYTSPLVGEVELHRRCNSGEGSLSASDPLAFQVRG</sequence>
<evidence type="ECO:0000256" key="1">
    <source>
        <dbReference type="SAM" id="MobiDB-lite"/>
    </source>
</evidence>
<gene>
    <name evidence="2" type="ORF">chiPu_0033402</name>
</gene>
<proteinExistence type="predicted"/>
<dbReference type="EMBL" id="BEZZ01261942">
    <property type="protein sequence ID" value="GCC49331.1"/>
    <property type="molecule type" value="Genomic_DNA"/>
</dbReference>
<accession>A0A401U375</accession>
<name>A0A401U375_CHIPU</name>
<evidence type="ECO:0000313" key="3">
    <source>
        <dbReference type="Proteomes" id="UP000287033"/>
    </source>
</evidence>
<reference evidence="2 3" key="1">
    <citation type="journal article" date="2018" name="Nat. Ecol. Evol.">
        <title>Shark genomes provide insights into elasmobranch evolution and the origin of vertebrates.</title>
        <authorList>
            <person name="Hara Y"/>
            <person name="Yamaguchi K"/>
            <person name="Onimaru K"/>
            <person name="Kadota M"/>
            <person name="Koyanagi M"/>
            <person name="Keeley SD"/>
            <person name="Tatsumi K"/>
            <person name="Tanaka K"/>
            <person name="Motone F"/>
            <person name="Kageyama Y"/>
            <person name="Nozu R"/>
            <person name="Adachi N"/>
            <person name="Nishimura O"/>
            <person name="Nakagawa R"/>
            <person name="Tanegashima C"/>
            <person name="Kiyatake I"/>
            <person name="Matsumoto R"/>
            <person name="Murakumo K"/>
            <person name="Nishida K"/>
            <person name="Terakita A"/>
            <person name="Kuratani S"/>
            <person name="Sato K"/>
            <person name="Hyodo S Kuraku.S."/>
        </authorList>
    </citation>
    <scope>NUCLEOTIDE SEQUENCE [LARGE SCALE GENOMIC DNA]</scope>
</reference>
<feature type="compositionally biased region" description="Basic and acidic residues" evidence="1">
    <location>
        <begin position="13"/>
        <end position="28"/>
    </location>
</feature>
<organism evidence="2 3">
    <name type="scientific">Chiloscyllium punctatum</name>
    <name type="common">Brownbanded bambooshark</name>
    <name type="synonym">Hemiscyllium punctatum</name>
    <dbReference type="NCBI Taxonomy" id="137246"/>
    <lineage>
        <taxon>Eukaryota</taxon>
        <taxon>Metazoa</taxon>
        <taxon>Chordata</taxon>
        <taxon>Craniata</taxon>
        <taxon>Vertebrata</taxon>
        <taxon>Chondrichthyes</taxon>
        <taxon>Elasmobranchii</taxon>
        <taxon>Galeomorphii</taxon>
        <taxon>Galeoidea</taxon>
        <taxon>Orectolobiformes</taxon>
        <taxon>Hemiscylliidae</taxon>
        <taxon>Chiloscyllium</taxon>
    </lineage>
</organism>
<dbReference type="Proteomes" id="UP000287033">
    <property type="component" value="Unassembled WGS sequence"/>
</dbReference>
<keyword evidence="3" id="KW-1185">Reference proteome</keyword>
<feature type="compositionally biased region" description="Low complexity" evidence="1">
    <location>
        <begin position="1"/>
        <end position="11"/>
    </location>
</feature>
<feature type="compositionally biased region" description="Basic residues" evidence="1">
    <location>
        <begin position="29"/>
        <end position="44"/>
    </location>
</feature>
<dbReference type="AlphaFoldDB" id="A0A401U375"/>
<evidence type="ECO:0000313" key="2">
    <source>
        <dbReference type="EMBL" id="GCC49331.1"/>
    </source>
</evidence>
<protein>
    <submittedName>
        <fullName evidence="2">Uncharacterized protein</fullName>
    </submittedName>
</protein>
<feature type="region of interest" description="Disordered" evidence="1">
    <location>
        <begin position="1"/>
        <end position="44"/>
    </location>
</feature>
<comment type="caution">
    <text evidence="2">The sequence shown here is derived from an EMBL/GenBank/DDBJ whole genome shotgun (WGS) entry which is preliminary data.</text>
</comment>
<feature type="non-terminal residue" evidence="2">
    <location>
        <position position="1"/>
    </location>
</feature>